<accession>A0ABW2NW00</accession>
<dbReference type="InterPro" id="IPR013783">
    <property type="entry name" value="Ig-like_fold"/>
</dbReference>
<dbReference type="RefSeq" id="WP_379750347.1">
    <property type="nucleotide sequence ID" value="NZ_JBHTCP010000047.1"/>
</dbReference>
<reference evidence="4" key="1">
    <citation type="journal article" date="2019" name="Int. J. Syst. Evol. Microbiol.">
        <title>The Global Catalogue of Microorganisms (GCM) 10K type strain sequencing project: providing services to taxonomists for standard genome sequencing and annotation.</title>
        <authorList>
            <consortium name="The Broad Institute Genomics Platform"/>
            <consortium name="The Broad Institute Genome Sequencing Center for Infectious Disease"/>
            <person name="Wu L."/>
            <person name="Ma J."/>
        </authorList>
    </citation>
    <scope>NUCLEOTIDE SEQUENCE [LARGE SCALE GENOMIC DNA]</scope>
    <source>
        <strain evidence="4">NBRC 106396</strain>
    </source>
</reference>
<dbReference type="InterPro" id="IPR013780">
    <property type="entry name" value="Glyco_hydro_b"/>
</dbReference>
<proteinExistence type="inferred from homology"/>
<keyword evidence="3" id="KW-0378">Hydrolase</keyword>
<keyword evidence="4" id="KW-1185">Reference proteome</keyword>
<dbReference type="GO" id="GO:0016787">
    <property type="term" value="F:hydrolase activity"/>
    <property type="evidence" value="ECO:0007669"/>
    <property type="project" value="UniProtKB-KW"/>
</dbReference>
<evidence type="ECO:0000256" key="2">
    <source>
        <dbReference type="ARBA" id="ARBA00022729"/>
    </source>
</evidence>
<keyword evidence="2" id="KW-0732">Signal</keyword>
<dbReference type="Gene3D" id="2.60.40.1180">
    <property type="entry name" value="Golgi alpha-mannosidase II"/>
    <property type="match status" value="1"/>
</dbReference>
<dbReference type="Proteomes" id="UP001596549">
    <property type="component" value="Unassembled WGS sequence"/>
</dbReference>
<evidence type="ECO:0000313" key="3">
    <source>
        <dbReference type="EMBL" id="MFC7372781.1"/>
    </source>
</evidence>
<organism evidence="3 4">
    <name type="scientific">Fictibacillus iocasae</name>
    <dbReference type="NCBI Taxonomy" id="2715437"/>
    <lineage>
        <taxon>Bacteria</taxon>
        <taxon>Bacillati</taxon>
        <taxon>Bacillota</taxon>
        <taxon>Bacilli</taxon>
        <taxon>Bacillales</taxon>
        <taxon>Fictibacillaceae</taxon>
        <taxon>Fictibacillus</taxon>
    </lineage>
</organism>
<comment type="caution">
    <text evidence="3">The sequence shown here is derived from an EMBL/GenBank/DDBJ whole genome shotgun (WGS) entry which is preliminary data.</text>
</comment>
<evidence type="ECO:0000313" key="4">
    <source>
        <dbReference type="Proteomes" id="UP001596549"/>
    </source>
</evidence>
<protein>
    <submittedName>
        <fullName evidence="3">Glycoside hydrolase family 66 protein</fullName>
    </submittedName>
</protein>
<dbReference type="Gene3D" id="3.20.20.80">
    <property type="entry name" value="Glycosidases"/>
    <property type="match status" value="1"/>
</dbReference>
<dbReference type="InterPro" id="IPR025092">
    <property type="entry name" value="Glyco_hydro_66"/>
</dbReference>
<gene>
    <name evidence="3" type="ORF">ACFQPF_14025</name>
</gene>
<dbReference type="EMBL" id="JBHTCP010000047">
    <property type="protein sequence ID" value="MFC7372781.1"/>
    <property type="molecule type" value="Genomic_DNA"/>
</dbReference>
<dbReference type="Gene3D" id="2.60.40.10">
    <property type="entry name" value="Immunoglobulins"/>
    <property type="match status" value="1"/>
</dbReference>
<dbReference type="CDD" id="cd14745">
    <property type="entry name" value="GH66"/>
    <property type="match status" value="1"/>
</dbReference>
<sequence>MKSSEADFIQSLHTNQAVYEPGEKLKLDIELKKPVKDGKVFIEVFHLEEPIANDSYRLSSEMKYSWTWRMPADNEKGYLIKVRVQGEDGKQEIQTIAADASYKWSKFPRYGYLSNFQDMSEKEQKKIIKKLNRFHINGLQFYDFHDKHHLPLNGENRWNDIAGREVDRITIERYIQLAHQYNMKAMAYNLLYGAYQDAEQDGVQPQWGLYKDKASSVPDIHDLPDGWESDVTVMNPGNEAWQEYLLEAQDDLRMQMDFDGWHIDQLGNRGEVYTHTGEKVTVSETFDEFLSHADSRLNQHLVMNAVNQYGQMEIASSPVDFLYSELWDGYETFADLKRVIEENWEWSGYTKNTVLAAYMNYDAADEKGTFNEPGILLANAAIFSLGGAHIELGEGMLSKEYFPHHNLSVTSQLEKKLIAYYDFMTAYQNVLRDEVRPAAISLSSYTHRLYKEPLPQHVWSFSRQTSGKSILHFLNFNGIENMNWRDSRGTQKKPQLQKDINVTFQSKNKISRLWLASPDQESGLPQELKFKQKGSEVSFVLPKLEYYSMTVAEFEEN</sequence>
<comment type="similarity">
    <text evidence="1">Belongs to the glycosyl hydrolase 66 family.</text>
</comment>
<dbReference type="Pfam" id="PF13199">
    <property type="entry name" value="Glyco_hydro_66"/>
    <property type="match status" value="1"/>
</dbReference>
<name>A0ABW2NW00_9BACL</name>
<evidence type="ECO:0000256" key="1">
    <source>
        <dbReference type="ARBA" id="ARBA00010837"/>
    </source>
</evidence>